<dbReference type="RefSeq" id="WP_379187139.1">
    <property type="nucleotide sequence ID" value="NZ_JBHSOW010000018.1"/>
</dbReference>
<dbReference type="PANTHER" id="PTHR43839">
    <property type="entry name" value="OPPC IN A BINDING PROTEIN-DEPENDENT TRANSPORT SYSTEM"/>
    <property type="match status" value="1"/>
</dbReference>
<accession>A0ABW0VV97</accession>
<dbReference type="Pfam" id="PF00528">
    <property type="entry name" value="BPD_transp_1"/>
    <property type="match status" value="1"/>
</dbReference>
<evidence type="ECO:0000313" key="8">
    <source>
        <dbReference type="EMBL" id="MFC5648619.1"/>
    </source>
</evidence>
<comment type="subcellular location">
    <subcellularLocation>
        <location evidence="6">Cell membrane</location>
        <topology evidence="6">Multi-pass membrane protein</topology>
    </subcellularLocation>
    <subcellularLocation>
        <location evidence="1">Membrane</location>
        <topology evidence="1">Multi-pass membrane protein</topology>
    </subcellularLocation>
</comment>
<evidence type="ECO:0000313" key="9">
    <source>
        <dbReference type="Proteomes" id="UP001596047"/>
    </source>
</evidence>
<evidence type="ECO:0000256" key="4">
    <source>
        <dbReference type="ARBA" id="ARBA00022989"/>
    </source>
</evidence>
<evidence type="ECO:0000256" key="1">
    <source>
        <dbReference type="ARBA" id="ARBA00004141"/>
    </source>
</evidence>
<comment type="caution">
    <text evidence="8">The sequence shown here is derived from an EMBL/GenBank/DDBJ whole genome shotgun (WGS) entry which is preliminary data.</text>
</comment>
<keyword evidence="3 6" id="KW-0812">Transmembrane</keyword>
<gene>
    <name evidence="8" type="ORF">ACFPYJ_05655</name>
</gene>
<keyword evidence="2 6" id="KW-0813">Transport</keyword>
<feature type="transmembrane region" description="Helical" evidence="6">
    <location>
        <begin position="296"/>
        <end position="316"/>
    </location>
</feature>
<dbReference type="PROSITE" id="PS50928">
    <property type="entry name" value="ABC_TM1"/>
    <property type="match status" value="1"/>
</dbReference>
<feature type="transmembrane region" description="Helical" evidence="6">
    <location>
        <begin position="322"/>
        <end position="342"/>
    </location>
</feature>
<dbReference type="Gene3D" id="1.10.3720.10">
    <property type="entry name" value="MetI-like"/>
    <property type="match status" value="1"/>
</dbReference>
<dbReference type="InterPro" id="IPR025966">
    <property type="entry name" value="OppC_N"/>
</dbReference>
<reference evidence="9" key="1">
    <citation type="journal article" date="2019" name="Int. J. Syst. Evol. Microbiol.">
        <title>The Global Catalogue of Microorganisms (GCM) 10K type strain sequencing project: providing services to taxonomists for standard genome sequencing and annotation.</title>
        <authorList>
            <consortium name="The Broad Institute Genomics Platform"/>
            <consortium name="The Broad Institute Genome Sequencing Center for Infectious Disease"/>
            <person name="Wu L."/>
            <person name="Ma J."/>
        </authorList>
    </citation>
    <scope>NUCLEOTIDE SEQUENCE [LARGE SCALE GENOMIC DNA]</scope>
    <source>
        <strain evidence="9">CGMCC 1.3240</strain>
    </source>
</reference>
<proteinExistence type="inferred from homology"/>
<protein>
    <submittedName>
        <fullName evidence="8">ABC transporter permease</fullName>
    </submittedName>
</protein>
<dbReference type="InterPro" id="IPR000515">
    <property type="entry name" value="MetI-like"/>
</dbReference>
<dbReference type="InterPro" id="IPR035906">
    <property type="entry name" value="MetI-like_sf"/>
</dbReference>
<comment type="similarity">
    <text evidence="6">Belongs to the binding-protein-dependent transport system permease family.</text>
</comment>
<sequence>MLEKTVGKRRWFRLGKSRKMEQSDSYEVASQWQLMWWKFKKHKMAMAAAIILILLYLTAAFCEFLSPKVPLERFTAYKNTPPQTIHFYDKEAGFSFRPFVYDMKMSVNKETFLRTFEQDKSKRIYVHFFVKGEPYKMWGFIPADIHFIGTKDPKAPFFLAGTDDLGRDLFSRMLYGARISLAFGIMGIVLTLILGLVLGGISGYLGGVTDTVVQRTIDLLICIPTIPLWMALSAAMPRNWSALEIYFGMIIIFSIIGWTGLARVVRGKILSLREEDFTMAARLAGASDMRIVTKHLLPSFASYIIVNITLSIPATILGETALSFLGIGLAPPVVSWGVLLQDAQNLETLAHHPWLLWPAALIILTVLMFNFLGDGLRDAADPYK</sequence>
<organism evidence="8 9">
    <name type="scientific">Paenibacillus solisilvae</name>
    <dbReference type="NCBI Taxonomy" id="2486751"/>
    <lineage>
        <taxon>Bacteria</taxon>
        <taxon>Bacillati</taxon>
        <taxon>Bacillota</taxon>
        <taxon>Bacilli</taxon>
        <taxon>Bacillales</taxon>
        <taxon>Paenibacillaceae</taxon>
        <taxon>Paenibacillus</taxon>
    </lineage>
</organism>
<evidence type="ECO:0000256" key="5">
    <source>
        <dbReference type="ARBA" id="ARBA00023136"/>
    </source>
</evidence>
<feature type="transmembrane region" description="Helical" evidence="6">
    <location>
        <begin position="354"/>
        <end position="373"/>
    </location>
</feature>
<feature type="domain" description="ABC transmembrane type-1" evidence="7">
    <location>
        <begin position="177"/>
        <end position="373"/>
    </location>
</feature>
<feature type="transmembrane region" description="Helical" evidence="6">
    <location>
        <begin position="179"/>
        <end position="205"/>
    </location>
</feature>
<evidence type="ECO:0000256" key="3">
    <source>
        <dbReference type="ARBA" id="ARBA00022692"/>
    </source>
</evidence>
<dbReference type="CDD" id="cd06261">
    <property type="entry name" value="TM_PBP2"/>
    <property type="match status" value="1"/>
</dbReference>
<keyword evidence="4 6" id="KW-1133">Transmembrane helix</keyword>
<evidence type="ECO:0000256" key="6">
    <source>
        <dbReference type="RuleBase" id="RU363032"/>
    </source>
</evidence>
<dbReference type="SUPFAM" id="SSF161098">
    <property type="entry name" value="MetI-like"/>
    <property type="match status" value="1"/>
</dbReference>
<evidence type="ECO:0000259" key="7">
    <source>
        <dbReference type="PROSITE" id="PS50928"/>
    </source>
</evidence>
<feature type="transmembrane region" description="Helical" evidence="6">
    <location>
        <begin position="217"/>
        <end position="237"/>
    </location>
</feature>
<keyword evidence="9" id="KW-1185">Reference proteome</keyword>
<keyword evidence="5 6" id="KW-0472">Membrane</keyword>
<dbReference type="EMBL" id="JBHSOW010000018">
    <property type="protein sequence ID" value="MFC5648619.1"/>
    <property type="molecule type" value="Genomic_DNA"/>
</dbReference>
<name>A0ABW0VV97_9BACL</name>
<dbReference type="Proteomes" id="UP001596047">
    <property type="component" value="Unassembled WGS sequence"/>
</dbReference>
<dbReference type="Pfam" id="PF12911">
    <property type="entry name" value="OppC_N"/>
    <property type="match status" value="1"/>
</dbReference>
<evidence type="ECO:0000256" key="2">
    <source>
        <dbReference type="ARBA" id="ARBA00022448"/>
    </source>
</evidence>
<dbReference type="PANTHER" id="PTHR43839:SF3">
    <property type="entry name" value="OLIGOPEPTIDE ABC TRANSPORTER, PERMEASE PROTEIN"/>
    <property type="match status" value="1"/>
</dbReference>
<feature type="transmembrane region" description="Helical" evidence="6">
    <location>
        <begin position="243"/>
        <end position="265"/>
    </location>
</feature>